<dbReference type="EMBL" id="QXGC01000499">
    <property type="protein sequence ID" value="KAE9232411.1"/>
    <property type="molecule type" value="Genomic_DNA"/>
</dbReference>
<feature type="region of interest" description="Disordered" evidence="1">
    <location>
        <begin position="18"/>
        <end position="48"/>
    </location>
</feature>
<evidence type="ECO:0000256" key="1">
    <source>
        <dbReference type="SAM" id="MobiDB-lite"/>
    </source>
</evidence>
<evidence type="ECO:0000313" key="4">
    <source>
        <dbReference type="Proteomes" id="UP000440367"/>
    </source>
</evidence>
<sequence>MRGVDRFDSRWDMVELASSSRSPLASHHQRKKWLRSPVAPGTLPRRTTRHRDACLSPITAALNRHNYGDRLQEDGLTNLYRLLEDASPSGCCP</sequence>
<dbReference type="Proteomes" id="UP000476176">
    <property type="component" value="Unassembled WGS sequence"/>
</dbReference>
<organism evidence="3 4">
    <name type="scientific">Phytophthora fragariae</name>
    <dbReference type="NCBI Taxonomy" id="53985"/>
    <lineage>
        <taxon>Eukaryota</taxon>
        <taxon>Sar</taxon>
        <taxon>Stramenopiles</taxon>
        <taxon>Oomycota</taxon>
        <taxon>Peronosporomycetes</taxon>
        <taxon>Peronosporales</taxon>
        <taxon>Peronosporaceae</taxon>
        <taxon>Phytophthora</taxon>
    </lineage>
</organism>
<proteinExistence type="predicted"/>
<name>A0A6A3ZR19_9STRA</name>
<comment type="caution">
    <text evidence="3">The sequence shown here is derived from an EMBL/GenBank/DDBJ whole genome shotgun (WGS) entry which is preliminary data.</text>
</comment>
<dbReference type="Proteomes" id="UP000440367">
    <property type="component" value="Unassembled WGS sequence"/>
</dbReference>
<gene>
    <name evidence="3" type="ORF">PF002_g10486</name>
    <name evidence="2" type="ORF">PF004_g9908</name>
</gene>
<reference evidence="3 4" key="1">
    <citation type="submission" date="2018-08" db="EMBL/GenBank/DDBJ databases">
        <title>Genomic investigation of the strawberry pathogen Phytophthora fragariae indicates pathogenicity is determined by transcriptional variation in three key races.</title>
        <authorList>
            <person name="Adams T.M."/>
            <person name="Armitage A.D."/>
            <person name="Sobczyk M.K."/>
            <person name="Bates H.J."/>
            <person name="Dunwell J.M."/>
            <person name="Nellist C.F."/>
            <person name="Harrison R.J."/>
        </authorList>
    </citation>
    <scope>NUCLEOTIDE SEQUENCE [LARGE SCALE GENOMIC DNA]</scope>
    <source>
        <strain evidence="3 4">BC-1</strain>
        <strain evidence="2 5">BC-23</strain>
    </source>
</reference>
<accession>A0A6A3ZR19</accession>
<dbReference type="EMBL" id="QXGD01000460">
    <property type="protein sequence ID" value="KAE9239003.1"/>
    <property type="molecule type" value="Genomic_DNA"/>
</dbReference>
<evidence type="ECO:0000313" key="3">
    <source>
        <dbReference type="EMBL" id="KAE9239003.1"/>
    </source>
</evidence>
<dbReference type="AlphaFoldDB" id="A0A6A3ZR19"/>
<evidence type="ECO:0000313" key="2">
    <source>
        <dbReference type="EMBL" id="KAE9232411.1"/>
    </source>
</evidence>
<evidence type="ECO:0000313" key="5">
    <source>
        <dbReference type="Proteomes" id="UP000476176"/>
    </source>
</evidence>
<protein>
    <submittedName>
        <fullName evidence="3">Uncharacterized protein</fullName>
    </submittedName>
</protein>